<dbReference type="PANTHER" id="PTHR47972">
    <property type="entry name" value="KINESIN-LIKE PROTEIN KLP-3"/>
    <property type="match status" value="1"/>
</dbReference>
<evidence type="ECO:0000313" key="10">
    <source>
        <dbReference type="EMBL" id="KAG0484629.1"/>
    </source>
</evidence>
<dbReference type="PANTHER" id="PTHR47972:SF15">
    <property type="entry name" value="KINESIN-LIKE PROTEIN KIN-14D"/>
    <property type="match status" value="1"/>
</dbReference>
<reference evidence="10 11" key="1">
    <citation type="journal article" date="2020" name="Nat. Food">
        <title>A phased Vanilla planifolia genome enables genetic improvement of flavour and production.</title>
        <authorList>
            <person name="Hasing T."/>
            <person name="Tang H."/>
            <person name="Brym M."/>
            <person name="Khazi F."/>
            <person name="Huang T."/>
            <person name="Chambers A.H."/>
        </authorList>
    </citation>
    <scope>NUCLEOTIDE SEQUENCE [LARGE SCALE GENOMIC DNA]</scope>
    <source>
        <tissue evidence="10">Leaf</tissue>
    </source>
</reference>
<evidence type="ECO:0000256" key="6">
    <source>
        <dbReference type="RuleBase" id="RU000394"/>
    </source>
</evidence>
<feature type="compositionally biased region" description="Polar residues" evidence="8">
    <location>
        <begin position="640"/>
        <end position="661"/>
    </location>
</feature>
<organism evidence="10 11">
    <name type="scientific">Vanilla planifolia</name>
    <name type="common">Vanilla</name>
    <dbReference type="NCBI Taxonomy" id="51239"/>
    <lineage>
        <taxon>Eukaryota</taxon>
        <taxon>Viridiplantae</taxon>
        <taxon>Streptophyta</taxon>
        <taxon>Embryophyta</taxon>
        <taxon>Tracheophyta</taxon>
        <taxon>Spermatophyta</taxon>
        <taxon>Magnoliopsida</taxon>
        <taxon>Liliopsida</taxon>
        <taxon>Asparagales</taxon>
        <taxon>Orchidaceae</taxon>
        <taxon>Vanilloideae</taxon>
        <taxon>Vanilleae</taxon>
        <taxon>Vanilla</taxon>
    </lineage>
</organism>
<dbReference type="GO" id="GO:0005524">
    <property type="term" value="F:ATP binding"/>
    <property type="evidence" value="ECO:0007669"/>
    <property type="project" value="UniProtKB-KW"/>
</dbReference>
<dbReference type="PROSITE" id="PS50067">
    <property type="entry name" value="KINESIN_MOTOR_2"/>
    <property type="match status" value="1"/>
</dbReference>
<dbReference type="OrthoDB" id="426718at2759"/>
<dbReference type="InterPro" id="IPR027417">
    <property type="entry name" value="P-loop_NTPase"/>
</dbReference>
<dbReference type="GO" id="GO:0007018">
    <property type="term" value="P:microtubule-based movement"/>
    <property type="evidence" value="ECO:0007669"/>
    <property type="project" value="InterPro"/>
</dbReference>
<dbReference type="GO" id="GO:0003777">
    <property type="term" value="F:microtubule motor activity"/>
    <property type="evidence" value="ECO:0007669"/>
    <property type="project" value="InterPro"/>
</dbReference>
<evidence type="ECO:0000256" key="7">
    <source>
        <dbReference type="SAM" id="Coils"/>
    </source>
</evidence>
<dbReference type="InterPro" id="IPR019821">
    <property type="entry name" value="Kinesin_motor_CS"/>
</dbReference>
<dbReference type="InterPro" id="IPR027640">
    <property type="entry name" value="Kinesin-like_fam"/>
</dbReference>
<dbReference type="PRINTS" id="PR00380">
    <property type="entry name" value="KINESINHEAVY"/>
</dbReference>
<dbReference type="InterPro" id="IPR036961">
    <property type="entry name" value="Kinesin_motor_dom_sf"/>
</dbReference>
<evidence type="ECO:0000256" key="8">
    <source>
        <dbReference type="SAM" id="MobiDB-lite"/>
    </source>
</evidence>
<dbReference type="Proteomes" id="UP000636800">
    <property type="component" value="Unassembled WGS sequence"/>
</dbReference>
<dbReference type="AlphaFoldDB" id="A0A835V274"/>
<evidence type="ECO:0000259" key="9">
    <source>
        <dbReference type="PROSITE" id="PS50067"/>
    </source>
</evidence>
<feature type="region of interest" description="Disordered" evidence="8">
    <location>
        <begin position="626"/>
        <end position="671"/>
    </location>
</feature>
<keyword evidence="11" id="KW-1185">Reference proteome</keyword>
<dbReference type="PROSITE" id="PS00411">
    <property type="entry name" value="KINESIN_MOTOR_1"/>
    <property type="match status" value="1"/>
</dbReference>
<proteinExistence type="inferred from homology"/>
<keyword evidence="1 6" id="KW-0493">Microtubule</keyword>
<evidence type="ECO:0000256" key="3">
    <source>
        <dbReference type="ARBA" id="ARBA00022840"/>
    </source>
</evidence>
<dbReference type="Pfam" id="PF00225">
    <property type="entry name" value="Kinesin"/>
    <property type="match status" value="1"/>
</dbReference>
<keyword evidence="7" id="KW-0175">Coiled coil</keyword>
<keyword evidence="3 6" id="KW-0067">ATP-binding</keyword>
<evidence type="ECO:0000313" key="11">
    <source>
        <dbReference type="Proteomes" id="UP000636800"/>
    </source>
</evidence>
<sequence>MPKHVNGAVDIQVDRRHHYSLIYPLRQLAWDGESKIGQQKRLGEEDLVKLMMEKENNKGIISELKQVIESTKSSYEQIYQELQSDANRMKLELQGRIKFVEVLLGESRERILKLEAVSESMSQERCRKEDLFNNLMCLELQSLQILRTSSKSIKQEVVEMQKKWKEDIERFEVKLRVVTDAADSYRSFMLENRKLYNDVQELKGNIRVFCRIRPLLPGENKKPAAEICIGESGELVIVNPFNQGKDGQKVFKFNKVYSATATQVSDVLELLQIGQANRAMCATALNQRSSRSHSVITIHVQGIDLITGDTRHGSLHLVDLAGSERVGRSEVAGDRLKEAQYINKSLSALGDVIFALSQKNAHVPYRNSKLTQVLQSSLGGHGKAVMFVQISPDAKSYCETISTLKFAKRVSGVELGVARSNKERNDVKELMEKVEILKETVAKKDEKIEYLKMLMDGVTPSLGFKPERQREKLLSHASASGLPSKGLATRQGLKLSKQNVTTSYSKVTSDSDYSEYYNRNSFIPSKQPVDEKLKSEGTDQSYDSEFLCLSWVDSEKTFSDLDTDGELLEADCSASDGIDLSLFPVQEKSIYSTKEEINKVTSGVAKQSQQKVAQVALVRSKLKDSLASPRRPVRKDALKPNNSNVVINSPRTRKNYSQAASSVKPLSKRWH</sequence>
<evidence type="ECO:0000256" key="4">
    <source>
        <dbReference type="ARBA" id="ARBA00023175"/>
    </source>
</evidence>
<keyword evidence="2 6" id="KW-0547">Nucleotide-binding</keyword>
<dbReference type="GO" id="GO:0005874">
    <property type="term" value="C:microtubule"/>
    <property type="evidence" value="ECO:0007669"/>
    <property type="project" value="UniProtKB-KW"/>
</dbReference>
<evidence type="ECO:0000256" key="2">
    <source>
        <dbReference type="ARBA" id="ARBA00022741"/>
    </source>
</evidence>
<comment type="caution">
    <text evidence="10">The sequence shown here is derived from an EMBL/GenBank/DDBJ whole genome shotgun (WGS) entry which is preliminary data.</text>
</comment>
<comment type="caution">
    <text evidence="5">Lacks conserved residue(s) required for the propagation of feature annotation.</text>
</comment>
<protein>
    <recommendedName>
        <fullName evidence="6">Kinesin-like protein</fullName>
    </recommendedName>
</protein>
<dbReference type="InterPro" id="IPR001752">
    <property type="entry name" value="Kinesin_motor_dom"/>
</dbReference>
<evidence type="ECO:0000256" key="5">
    <source>
        <dbReference type="PROSITE-ProRule" id="PRU00283"/>
    </source>
</evidence>
<dbReference type="EMBL" id="JADCNL010000004">
    <property type="protein sequence ID" value="KAG0484629.1"/>
    <property type="molecule type" value="Genomic_DNA"/>
</dbReference>
<gene>
    <name evidence="10" type="ORF">HPP92_008708</name>
</gene>
<comment type="similarity">
    <text evidence="5 6">Belongs to the TRAFAC class myosin-kinesin ATPase superfamily. Kinesin family.</text>
</comment>
<dbReference type="SUPFAM" id="SSF52540">
    <property type="entry name" value="P-loop containing nucleoside triphosphate hydrolases"/>
    <property type="match status" value="1"/>
</dbReference>
<dbReference type="SMART" id="SM00129">
    <property type="entry name" value="KISc"/>
    <property type="match status" value="1"/>
</dbReference>
<keyword evidence="4 6" id="KW-0505">Motor protein</keyword>
<feature type="domain" description="Kinesin motor" evidence="9">
    <location>
        <begin position="260"/>
        <end position="413"/>
    </location>
</feature>
<feature type="coiled-coil region" evidence="7">
    <location>
        <begin position="420"/>
        <end position="447"/>
    </location>
</feature>
<dbReference type="Gene3D" id="3.40.850.10">
    <property type="entry name" value="Kinesin motor domain"/>
    <property type="match status" value="2"/>
</dbReference>
<name>A0A835V274_VANPL</name>
<accession>A0A835V274</accession>
<dbReference type="GO" id="GO:0008017">
    <property type="term" value="F:microtubule binding"/>
    <property type="evidence" value="ECO:0007669"/>
    <property type="project" value="InterPro"/>
</dbReference>
<evidence type="ECO:0000256" key="1">
    <source>
        <dbReference type="ARBA" id="ARBA00022701"/>
    </source>
</evidence>